<accession>A0A943UYL4</accession>
<feature type="transmembrane region" description="Helical" evidence="1">
    <location>
        <begin position="69"/>
        <end position="87"/>
    </location>
</feature>
<reference evidence="2" key="1">
    <citation type="submission" date="2021-02" db="EMBL/GenBank/DDBJ databases">
        <title>Infant gut strain persistence is associated with maternal origin, phylogeny, and functional potential including surface adhesion and iron acquisition.</title>
        <authorList>
            <person name="Lou Y.C."/>
        </authorList>
    </citation>
    <scope>NUCLEOTIDE SEQUENCE</scope>
    <source>
        <strain evidence="2">L2_039_000G1_dasL2_039_000G1_concoct_11</strain>
    </source>
</reference>
<evidence type="ECO:0000313" key="3">
    <source>
        <dbReference type="Proteomes" id="UP000727506"/>
    </source>
</evidence>
<keyword evidence="1" id="KW-0472">Membrane</keyword>
<proteinExistence type="predicted"/>
<protein>
    <submittedName>
        <fullName evidence="2">DUF2304 domain-containing protein</fullName>
    </submittedName>
</protein>
<organism evidence="2 3">
    <name type="scientific">Slackia piriformis</name>
    <dbReference type="NCBI Taxonomy" id="626934"/>
    <lineage>
        <taxon>Bacteria</taxon>
        <taxon>Bacillati</taxon>
        <taxon>Actinomycetota</taxon>
        <taxon>Coriobacteriia</taxon>
        <taxon>Eggerthellales</taxon>
        <taxon>Eggerthellaceae</taxon>
        <taxon>Slackia</taxon>
    </lineage>
</organism>
<gene>
    <name evidence="2" type="ORF">KH142_08220</name>
</gene>
<dbReference type="EMBL" id="JAGZSV010000189">
    <property type="protein sequence ID" value="MBS6941439.1"/>
    <property type="molecule type" value="Genomic_DNA"/>
</dbReference>
<name>A0A943UYL4_9ACTN</name>
<dbReference type="Pfam" id="PF10066">
    <property type="entry name" value="DUF2304"/>
    <property type="match status" value="1"/>
</dbReference>
<sequence>MNITLRVFLVASAIAVLYFVVRKIKKSKFEASDSIFWLFFIALLALLGAFPQISYGLSSILGFESPSNFIFLCVIAILLIRVFSLTAKVSLMRAKLDSLVQEVALDRNERAKRAGSDEEA</sequence>
<evidence type="ECO:0000313" key="2">
    <source>
        <dbReference type="EMBL" id="MBS6941439.1"/>
    </source>
</evidence>
<keyword evidence="1" id="KW-0812">Transmembrane</keyword>
<dbReference type="Proteomes" id="UP000727506">
    <property type="component" value="Unassembled WGS sequence"/>
</dbReference>
<dbReference type="InterPro" id="IPR019277">
    <property type="entry name" value="DUF2304"/>
</dbReference>
<dbReference type="AlphaFoldDB" id="A0A943UYL4"/>
<evidence type="ECO:0000256" key="1">
    <source>
        <dbReference type="SAM" id="Phobius"/>
    </source>
</evidence>
<feature type="transmembrane region" description="Helical" evidence="1">
    <location>
        <begin position="6"/>
        <end position="24"/>
    </location>
</feature>
<feature type="transmembrane region" description="Helical" evidence="1">
    <location>
        <begin position="36"/>
        <end position="57"/>
    </location>
</feature>
<comment type="caution">
    <text evidence="2">The sequence shown here is derived from an EMBL/GenBank/DDBJ whole genome shotgun (WGS) entry which is preliminary data.</text>
</comment>
<keyword evidence="1" id="KW-1133">Transmembrane helix</keyword>